<dbReference type="Proteomes" id="UP000017127">
    <property type="component" value="Unassembled WGS sequence"/>
</dbReference>
<evidence type="ECO:0000313" key="1">
    <source>
        <dbReference type="EMBL" id="ERT07151.1"/>
    </source>
</evidence>
<name>U7QL57_9CYAN</name>
<protein>
    <submittedName>
        <fullName evidence="1">Uncharacterized protein</fullName>
    </submittedName>
</protein>
<accession>U7QL57</accession>
<evidence type="ECO:0000313" key="2">
    <source>
        <dbReference type="Proteomes" id="UP000017127"/>
    </source>
</evidence>
<dbReference type="EMBL" id="AUZM01000025">
    <property type="protein sequence ID" value="ERT07151.1"/>
    <property type="molecule type" value="Genomic_DNA"/>
</dbReference>
<sequence>MFNEDGKSEICFGVNRNPLTENRQQEKGNSLGVDFDEIFTLKLIFT</sequence>
<gene>
    <name evidence="1" type="ORF">M595_2895</name>
</gene>
<proteinExistence type="predicted"/>
<keyword evidence="2" id="KW-1185">Reference proteome</keyword>
<comment type="caution">
    <text evidence="1">The sequence shown here is derived from an EMBL/GenBank/DDBJ whole genome shotgun (WGS) entry which is preliminary data.</text>
</comment>
<dbReference type="AlphaFoldDB" id="U7QL57"/>
<reference evidence="1 2" key="1">
    <citation type="journal article" date="2013" name="Front. Microbiol.">
        <title>Comparative genomic analyses of the cyanobacterium, Lyngbya aestuarii BL J, a powerful hydrogen producer.</title>
        <authorList>
            <person name="Kothari A."/>
            <person name="Vaughn M."/>
            <person name="Garcia-Pichel F."/>
        </authorList>
    </citation>
    <scope>NUCLEOTIDE SEQUENCE [LARGE SCALE GENOMIC DNA]</scope>
    <source>
        <strain evidence="1 2">BL J</strain>
    </source>
</reference>
<organism evidence="1 2">
    <name type="scientific">Lyngbya aestuarii BL J</name>
    <dbReference type="NCBI Taxonomy" id="1348334"/>
    <lineage>
        <taxon>Bacteria</taxon>
        <taxon>Bacillati</taxon>
        <taxon>Cyanobacteriota</taxon>
        <taxon>Cyanophyceae</taxon>
        <taxon>Oscillatoriophycideae</taxon>
        <taxon>Oscillatoriales</taxon>
        <taxon>Microcoleaceae</taxon>
        <taxon>Lyngbya</taxon>
    </lineage>
</organism>